<dbReference type="GO" id="GO:0003700">
    <property type="term" value="F:DNA-binding transcription factor activity"/>
    <property type="evidence" value="ECO:0007669"/>
    <property type="project" value="InterPro"/>
</dbReference>
<evidence type="ECO:0000256" key="5">
    <source>
        <dbReference type="ARBA" id="ARBA00023125"/>
    </source>
</evidence>
<dbReference type="PANTHER" id="PTHR31089">
    <property type="entry name" value="CYCLIC DOF FACTOR 2"/>
    <property type="match status" value="1"/>
</dbReference>
<keyword evidence="3" id="KW-0862">Zinc</keyword>
<protein>
    <submittedName>
        <fullName evidence="9">Dof4</fullName>
    </submittedName>
</protein>
<dbReference type="PANTHER" id="PTHR31089:SF1">
    <property type="entry name" value="CYCLIC DOF FACTOR 3"/>
    <property type="match status" value="1"/>
</dbReference>
<evidence type="ECO:0000256" key="4">
    <source>
        <dbReference type="ARBA" id="ARBA00023015"/>
    </source>
</evidence>
<dbReference type="EMBL" id="KC688679">
    <property type="protein sequence ID" value="AGV07539.1"/>
    <property type="molecule type" value="mRNA"/>
</dbReference>
<dbReference type="PROSITE" id="PS01361">
    <property type="entry name" value="ZF_DOF_1"/>
    <property type="match status" value="1"/>
</dbReference>
<dbReference type="InterPro" id="IPR045174">
    <property type="entry name" value="Dof"/>
</dbReference>
<evidence type="ECO:0000259" key="8">
    <source>
        <dbReference type="PROSITE" id="PS50884"/>
    </source>
</evidence>
<evidence type="ECO:0000256" key="2">
    <source>
        <dbReference type="ARBA" id="ARBA00022771"/>
    </source>
</evidence>
<evidence type="ECO:0000313" key="9">
    <source>
        <dbReference type="EMBL" id="AGV07539.1"/>
    </source>
</evidence>
<dbReference type="GO" id="GO:0003677">
    <property type="term" value="F:DNA binding"/>
    <property type="evidence" value="ECO:0007669"/>
    <property type="project" value="UniProtKB-KW"/>
</dbReference>
<dbReference type="PROSITE" id="PS50884">
    <property type="entry name" value="ZF_DOF_2"/>
    <property type="match status" value="1"/>
</dbReference>
<evidence type="ECO:0000256" key="1">
    <source>
        <dbReference type="ARBA" id="ARBA00022723"/>
    </source>
</evidence>
<reference evidence="9" key="1">
    <citation type="submission" date="2013-02" db="EMBL/GenBank/DDBJ databases">
        <title>The Dof family in Pine.</title>
        <authorList>
            <person name="Rueda-Lopez M."/>
            <person name="Canovas F.M."/>
            <person name="Avila C."/>
        </authorList>
    </citation>
    <scope>NUCLEOTIDE SEQUENCE</scope>
</reference>
<feature type="domain" description="Dof-type" evidence="8">
    <location>
        <begin position="157"/>
        <end position="211"/>
    </location>
</feature>
<organism evidence="9">
    <name type="scientific">Pinus pinaster</name>
    <name type="common">Maritime pine</name>
    <dbReference type="NCBI Taxonomy" id="71647"/>
    <lineage>
        <taxon>Eukaryota</taxon>
        <taxon>Viridiplantae</taxon>
        <taxon>Streptophyta</taxon>
        <taxon>Embryophyta</taxon>
        <taxon>Tracheophyta</taxon>
        <taxon>Spermatophyta</taxon>
        <taxon>Pinopsida</taxon>
        <taxon>Pinidae</taxon>
        <taxon>Conifers I</taxon>
        <taxon>Pinales</taxon>
        <taxon>Pinaceae</taxon>
        <taxon>Pinus</taxon>
        <taxon>Pinus subgen. Pinus</taxon>
    </lineage>
</organism>
<keyword evidence="2" id="KW-0863">Zinc-finger</keyword>
<dbReference type="AlphaFoldDB" id="T2B8N3"/>
<keyword evidence="5" id="KW-0238">DNA-binding</keyword>
<keyword evidence="7" id="KW-0539">Nucleus</keyword>
<evidence type="ECO:0000256" key="6">
    <source>
        <dbReference type="ARBA" id="ARBA00023163"/>
    </source>
</evidence>
<keyword evidence="4" id="KW-0805">Transcription regulation</keyword>
<accession>T2B8N3</accession>
<keyword evidence="6" id="KW-0804">Transcription</keyword>
<sequence>MCKSSVSQACNVDCESETRNFVIKLFGTTISVSASDGKADEFLQEQDACKRPAPPFETESLGERKAKSLKTENILENSLKSQSSCDGGEKSLKSLKFEEFSNGKSLRTENILEKSLKSQSSCDGGEKSLKSLKYEEFSSGKSEKASERAPPKPSKPVACPRCHSSETKFCYFNNYNVNQPRHFCKNCRRYWTAGGTMRNIPVGAGRRKSKHFTAFQLHSGSKSLDLQESEVKSENFEEPVNETRIFSFNDESTSVSSVTGVAGIDMKVPYLEEMDAAISDGFVNSLTVNGFSGAGFSNLMDPGLKIKAISTENSQWIPEIQQNGNSALLADCCVLYGKPMFPNCTQRPDE</sequence>
<evidence type="ECO:0000256" key="7">
    <source>
        <dbReference type="ARBA" id="ARBA00023242"/>
    </source>
</evidence>
<dbReference type="GO" id="GO:0008270">
    <property type="term" value="F:zinc ion binding"/>
    <property type="evidence" value="ECO:0007669"/>
    <property type="project" value="UniProtKB-KW"/>
</dbReference>
<evidence type="ECO:0000256" key="3">
    <source>
        <dbReference type="ARBA" id="ARBA00022833"/>
    </source>
</evidence>
<name>T2B8N3_PINPS</name>
<dbReference type="Pfam" id="PF02701">
    <property type="entry name" value="Zn_ribbon_Dof"/>
    <property type="match status" value="1"/>
</dbReference>
<keyword evidence="1" id="KW-0479">Metal-binding</keyword>
<proteinExistence type="evidence at transcript level"/>
<dbReference type="InterPro" id="IPR003851">
    <property type="entry name" value="Znf_Dof"/>
</dbReference>